<dbReference type="Gramene" id="Ma11_t15510.2">
    <property type="protein sequence ID" value="Ma11_p15510.2"/>
    <property type="gene ID" value="Ma11_g15510"/>
</dbReference>
<keyword evidence="1" id="KW-0812">Transmembrane</keyword>
<evidence type="ECO:0000313" key="2">
    <source>
        <dbReference type="EMBL" id="CAG1864680.1"/>
    </source>
</evidence>
<feature type="transmembrane region" description="Helical" evidence="1">
    <location>
        <begin position="12"/>
        <end position="37"/>
    </location>
</feature>
<evidence type="ECO:0000313" key="4">
    <source>
        <dbReference type="Proteomes" id="UP000012960"/>
    </source>
</evidence>
<accession>A0A804L873</accession>
<dbReference type="OMA" id="WCSPSTP"/>
<dbReference type="Gramene" id="Ma11_t15510.1">
    <property type="protein sequence ID" value="Ma11_p15510.1"/>
    <property type="gene ID" value="Ma11_g15510"/>
</dbReference>
<sequence>MGCHSPLTPKQIVAAVCIFAAGVAIFATGAHLSYVNVGPQRARTLARDEFVRDHFRKKYGSGE</sequence>
<dbReference type="AlphaFoldDB" id="A0A804L873"/>
<organism evidence="3 4">
    <name type="scientific">Musa acuminata subsp. malaccensis</name>
    <name type="common">Wild banana</name>
    <name type="synonym">Musa malaccensis</name>
    <dbReference type="NCBI Taxonomy" id="214687"/>
    <lineage>
        <taxon>Eukaryota</taxon>
        <taxon>Viridiplantae</taxon>
        <taxon>Streptophyta</taxon>
        <taxon>Embryophyta</taxon>
        <taxon>Tracheophyta</taxon>
        <taxon>Spermatophyta</taxon>
        <taxon>Magnoliopsida</taxon>
        <taxon>Liliopsida</taxon>
        <taxon>Zingiberales</taxon>
        <taxon>Musaceae</taxon>
        <taxon>Musa</taxon>
    </lineage>
</organism>
<dbReference type="Proteomes" id="UP000012960">
    <property type="component" value="Unplaced"/>
</dbReference>
<protein>
    <submittedName>
        <fullName evidence="2">(wild Malaysian banana) hypothetical protein</fullName>
    </submittedName>
</protein>
<dbReference type="EMBL" id="HG996475">
    <property type="protein sequence ID" value="CAG1864680.1"/>
    <property type="molecule type" value="Genomic_DNA"/>
</dbReference>
<gene>
    <name evidence="2" type="ORF">GSMUA_09480.1</name>
</gene>
<evidence type="ECO:0000313" key="3">
    <source>
        <dbReference type="EnsemblPlants" id="Ma11_p15510.1"/>
    </source>
</evidence>
<name>A0A804L873_MUSAM</name>
<dbReference type="EnsemblPlants" id="Ma11_t15510.1">
    <property type="protein sequence ID" value="Ma11_p15510.1"/>
    <property type="gene ID" value="Ma11_g15510"/>
</dbReference>
<keyword evidence="1" id="KW-0472">Membrane</keyword>
<dbReference type="InParanoid" id="A0A804L873"/>
<reference evidence="3" key="2">
    <citation type="submission" date="2021-05" db="UniProtKB">
        <authorList>
            <consortium name="EnsemblPlants"/>
        </authorList>
    </citation>
    <scope>IDENTIFICATION</scope>
    <source>
        <strain evidence="3">subsp. malaccensis</strain>
    </source>
</reference>
<keyword evidence="4" id="KW-1185">Reference proteome</keyword>
<keyword evidence="1" id="KW-1133">Transmembrane helix</keyword>
<evidence type="ECO:0000256" key="1">
    <source>
        <dbReference type="SAM" id="Phobius"/>
    </source>
</evidence>
<proteinExistence type="predicted"/>
<dbReference type="EnsemblPlants" id="Ma11_t15510.2">
    <property type="protein sequence ID" value="Ma11_p15510.2"/>
    <property type="gene ID" value="Ma11_g15510"/>
</dbReference>
<reference evidence="2" key="1">
    <citation type="submission" date="2021-03" db="EMBL/GenBank/DDBJ databases">
        <authorList>
            <consortium name="Genoscope - CEA"/>
            <person name="William W."/>
        </authorList>
    </citation>
    <scope>NUCLEOTIDE SEQUENCE</scope>
    <source>
        <strain evidence="2">Doubled-haploid Pahang</strain>
    </source>
</reference>